<dbReference type="PANTHER" id="PTHR43719">
    <property type="entry name" value="TWO-COMPONENT HISTIDINE KINASE"/>
    <property type="match status" value="1"/>
</dbReference>
<dbReference type="InterPro" id="IPR001789">
    <property type="entry name" value="Sig_transdc_resp-reg_receiver"/>
</dbReference>
<name>A0A6A6DGT4_9PEZI</name>
<dbReference type="InterPro" id="IPR036097">
    <property type="entry name" value="HisK_dim/P_sf"/>
</dbReference>
<gene>
    <name evidence="7" type="ORF">K469DRAFT_742615</name>
</gene>
<feature type="domain" description="Histidine kinase" evidence="4">
    <location>
        <begin position="701"/>
        <end position="978"/>
    </location>
</feature>
<feature type="domain" description="PAC" evidence="6">
    <location>
        <begin position="626"/>
        <end position="683"/>
    </location>
</feature>
<evidence type="ECO:0000313" key="8">
    <source>
        <dbReference type="Proteomes" id="UP000800200"/>
    </source>
</evidence>
<evidence type="ECO:0000259" key="6">
    <source>
        <dbReference type="PROSITE" id="PS50113"/>
    </source>
</evidence>
<dbReference type="PROSITE" id="PS50110">
    <property type="entry name" value="RESPONSE_REGULATORY"/>
    <property type="match status" value="1"/>
</dbReference>
<dbReference type="InterPro" id="IPR058846">
    <property type="entry name" value="PAS-like"/>
</dbReference>
<evidence type="ECO:0000259" key="4">
    <source>
        <dbReference type="PROSITE" id="PS50109"/>
    </source>
</evidence>
<dbReference type="InterPro" id="IPR004358">
    <property type="entry name" value="Sig_transdc_His_kin-like_C"/>
</dbReference>
<feature type="modified residue" description="4-aspartylphosphate" evidence="2">
    <location>
        <position position="1127"/>
    </location>
</feature>
<organism evidence="7 8">
    <name type="scientific">Zopfia rhizophila CBS 207.26</name>
    <dbReference type="NCBI Taxonomy" id="1314779"/>
    <lineage>
        <taxon>Eukaryota</taxon>
        <taxon>Fungi</taxon>
        <taxon>Dikarya</taxon>
        <taxon>Ascomycota</taxon>
        <taxon>Pezizomycotina</taxon>
        <taxon>Dothideomycetes</taxon>
        <taxon>Dothideomycetes incertae sedis</taxon>
        <taxon>Zopfiaceae</taxon>
        <taxon>Zopfia</taxon>
    </lineage>
</organism>
<evidence type="ECO:0000313" key="7">
    <source>
        <dbReference type="EMBL" id="KAF2177170.1"/>
    </source>
</evidence>
<dbReference type="GO" id="GO:0000155">
    <property type="term" value="F:phosphorelay sensor kinase activity"/>
    <property type="evidence" value="ECO:0007669"/>
    <property type="project" value="InterPro"/>
</dbReference>
<evidence type="ECO:0000256" key="1">
    <source>
        <dbReference type="ARBA" id="ARBA00022553"/>
    </source>
</evidence>
<evidence type="ECO:0000259" key="5">
    <source>
        <dbReference type="PROSITE" id="PS50110"/>
    </source>
</evidence>
<dbReference type="Gene3D" id="3.40.50.2300">
    <property type="match status" value="1"/>
</dbReference>
<reference evidence="7" key="1">
    <citation type="journal article" date="2020" name="Stud. Mycol.">
        <title>101 Dothideomycetes genomes: a test case for predicting lifestyles and emergence of pathogens.</title>
        <authorList>
            <person name="Haridas S."/>
            <person name="Albert R."/>
            <person name="Binder M."/>
            <person name="Bloem J."/>
            <person name="Labutti K."/>
            <person name="Salamov A."/>
            <person name="Andreopoulos B."/>
            <person name="Baker S."/>
            <person name="Barry K."/>
            <person name="Bills G."/>
            <person name="Bluhm B."/>
            <person name="Cannon C."/>
            <person name="Castanera R."/>
            <person name="Culley D."/>
            <person name="Daum C."/>
            <person name="Ezra D."/>
            <person name="Gonzalez J."/>
            <person name="Henrissat B."/>
            <person name="Kuo A."/>
            <person name="Liang C."/>
            <person name="Lipzen A."/>
            <person name="Lutzoni F."/>
            <person name="Magnuson J."/>
            <person name="Mondo S."/>
            <person name="Nolan M."/>
            <person name="Ohm R."/>
            <person name="Pangilinan J."/>
            <person name="Park H.-J."/>
            <person name="Ramirez L."/>
            <person name="Alfaro M."/>
            <person name="Sun H."/>
            <person name="Tritt A."/>
            <person name="Yoshinaga Y."/>
            <person name="Zwiers L.-H."/>
            <person name="Turgeon B."/>
            <person name="Goodwin S."/>
            <person name="Spatafora J."/>
            <person name="Crous P."/>
            <person name="Grigoriev I."/>
        </authorList>
    </citation>
    <scope>NUCLEOTIDE SEQUENCE</scope>
    <source>
        <strain evidence="7">CBS 207.26</strain>
    </source>
</reference>
<dbReference type="Pfam" id="PF00512">
    <property type="entry name" value="HisKA"/>
    <property type="match status" value="1"/>
</dbReference>
<dbReference type="PROSITE" id="PS50113">
    <property type="entry name" value="PAC"/>
    <property type="match status" value="1"/>
</dbReference>
<dbReference type="InterPro" id="IPR050956">
    <property type="entry name" value="2C_system_His_kinase"/>
</dbReference>
<dbReference type="Pfam" id="PF02518">
    <property type="entry name" value="HATPase_c"/>
    <property type="match status" value="1"/>
</dbReference>
<dbReference type="SUPFAM" id="SSF52172">
    <property type="entry name" value="CheY-like"/>
    <property type="match status" value="1"/>
</dbReference>
<dbReference type="InterPro" id="IPR005467">
    <property type="entry name" value="His_kinase_dom"/>
</dbReference>
<dbReference type="CDD" id="cd17546">
    <property type="entry name" value="REC_hyHK_CKI1_RcsC-like"/>
    <property type="match status" value="1"/>
</dbReference>
<protein>
    <submittedName>
        <fullName evidence="7">Uncharacterized protein</fullName>
    </submittedName>
</protein>
<dbReference type="Gene3D" id="3.30.450.20">
    <property type="entry name" value="PAS domain"/>
    <property type="match status" value="2"/>
</dbReference>
<dbReference type="Proteomes" id="UP000800200">
    <property type="component" value="Unassembled WGS sequence"/>
</dbReference>
<dbReference type="InterPro" id="IPR035965">
    <property type="entry name" value="PAS-like_dom_sf"/>
</dbReference>
<dbReference type="CDD" id="cd00082">
    <property type="entry name" value="HisKA"/>
    <property type="match status" value="1"/>
</dbReference>
<dbReference type="Pfam" id="PF00072">
    <property type="entry name" value="Response_reg"/>
    <property type="match status" value="1"/>
</dbReference>
<dbReference type="CDD" id="cd00130">
    <property type="entry name" value="PAS"/>
    <property type="match status" value="1"/>
</dbReference>
<keyword evidence="8" id="KW-1185">Reference proteome</keyword>
<dbReference type="SMART" id="SM00448">
    <property type="entry name" value="REC"/>
    <property type="match status" value="1"/>
</dbReference>
<feature type="domain" description="Response regulatory" evidence="5">
    <location>
        <begin position="1041"/>
        <end position="1198"/>
    </location>
</feature>
<accession>A0A6A6DGT4</accession>
<dbReference type="OrthoDB" id="60033at2759"/>
<dbReference type="AlphaFoldDB" id="A0A6A6DGT4"/>
<dbReference type="PROSITE" id="PS50109">
    <property type="entry name" value="HIS_KIN"/>
    <property type="match status" value="1"/>
</dbReference>
<dbReference type="SUPFAM" id="SSF47384">
    <property type="entry name" value="Homodimeric domain of signal transducing histidine kinase"/>
    <property type="match status" value="1"/>
</dbReference>
<dbReference type="Gene3D" id="3.30.565.10">
    <property type="entry name" value="Histidine kinase-like ATPase, C-terminal domain"/>
    <property type="match status" value="1"/>
</dbReference>
<evidence type="ECO:0000256" key="3">
    <source>
        <dbReference type="SAM" id="MobiDB-lite"/>
    </source>
</evidence>
<keyword evidence="1 2" id="KW-0597">Phosphoprotein</keyword>
<dbReference type="EMBL" id="ML994692">
    <property type="protein sequence ID" value="KAF2177170.1"/>
    <property type="molecule type" value="Genomic_DNA"/>
</dbReference>
<feature type="region of interest" description="Disordered" evidence="3">
    <location>
        <begin position="116"/>
        <end position="155"/>
    </location>
</feature>
<dbReference type="InterPro" id="IPR003594">
    <property type="entry name" value="HATPase_dom"/>
</dbReference>
<dbReference type="InterPro" id="IPR000014">
    <property type="entry name" value="PAS"/>
</dbReference>
<dbReference type="Gene3D" id="1.10.287.130">
    <property type="match status" value="1"/>
</dbReference>
<dbReference type="InterPro" id="IPR011006">
    <property type="entry name" value="CheY-like_superfamily"/>
</dbReference>
<dbReference type="PRINTS" id="PR00344">
    <property type="entry name" value="BCTRLSENSOR"/>
</dbReference>
<dbReference type="Pfam" id="PF26131">
    <property type="entry name" value="PAS-like"/>
    <property type="match status" value="1"/>
</dbReference>
<dbReference type="PANTHER" id="PTHR43719:SF30">
    <property type="entry name" value="TWO-COMPONENT SYSTEM RESPONSE REGULATOR"/>
    <property type="match status" value="1"/>
</dbReference>
<evidence type="ECO:0000256" key="2">
    <source>
        <dbReference type="PROSITE-ProRule" id="PRU00169"/>
    </source>
</evidence>
<dbReference type="InterPro" id="IPR003661">
    <property type="entry name" value="HisK_dim/P_dom"/>
</dbReference>
<dbReference type="SUPFAM" id="SSF55874">
    <property type="entry name" value="ATPase domain of HSP90 chaperone/DNA topoisomerase II/histidine kinase"/>
    <property type="match status" value="1"/>
</dbReference>
<sequence>MSEDALIADLDEIRVLTEFLNCHQCPSVIVDHGAPSNGISNRPSLVYTNSSFASWVRRIPASSLSSEVEEDFRQWVIDPTTWAITGGSKTGTILYEGISWTIHLIRERWRVLQSSMPNNSHLTSDDGRFGSPRKRLRPWRSEESPPSSNCTLTSTQGLSNYLPSPGTSAEPGGELSRCIVDWTRLDIPLAPDVPEYITFLRSFDWSPTVVGPMEGWSNALRRHMYFMNNNPDPRAIFWGNDDPAMLYNEACSRLMGKAHPAALGVSGAVGCGASWDYKRRGIKEVMATGKPVQHFDHYHPIVRGKLGLVESYWSWNILPIMDDNGCIVGTLKEFTESTARVVNERRAKTTSKAEQMSPAETIGMFWAQVREIFDSNSQDFPFCLMYSIPNDSQPEKLGDSSVEDTIPKSFALEGSVGLNKDHPLVIDELDITDVEYPLTKQFRIAWISRKPVLLRASDGTLPDCLAMSIPSRGLGAVCKSAVLCPISRLDGPGAIGCLILGLNPLRPYNDDYRGFIKSLIDHLVRAAASILVPEGQRNLLERTKKAKDQERTFARLAELAPIGLAIFNPLGIPIWRNHAYDSLLNLRKDESYPPGVRAPIHPEDRPRTEKLFGRLLNSPGPDSETFQFRVRINSSTGADGSEEWRWLLVTASSEVDDHGEVVRVTNFVTDISRDKENEALQAQKLEDALETKRQSENFIDMTSHEMRNPLSAIIQSADGILAAFDPNTPGNDGIAPSRQGPISTTTQATVIESARTILLCAQHQKRIVDDIVTLSKLDSNLLLISPDCVRPVALVEKALQMYEAELRDADIIASFSVEQSYQELDIRYVLLDPSRLLQVLINLITNAIKLTRSSDSKRISILLGASLTPPSCGPGTVSFIPQRASRVDGTSSGEWGTGQEVFLRFDVSDTGKGLTTEEMKLLFLKFSQASPKTYSQYGGSGLGLFISRELTELQGGQIGVHSVAEKGSTFTFYIKARKYEPGSLYGNFPAEISCREATPEGKTAKDSLPASLAYTDAASPDDSHGPDFAKPVSVNLPADLHILLVEDNLINQKVTAQRLRQIGCTVHVANHGLECLDFLKTSCYYRGPPKLTTNLNAHGIRPIISSRSQSAPDTATHSIPLSVILLDQEMPYMDGLSCVTRIREMQGTGELLGHVPVITVTANARREQIDKAIEAGMDEVVTKPFRIPDLLPKMFELVRRVKTSPPDPRPLDIRNLDAGLMNGVSSKGVDVRKVE</sequence>
<dbReference type="SMART" id="SM00388">
    <property type="entry name" value="HisKA"/>
    <property type="match status" value="1"/>
</dbReference>
<dbReference type="SMART" id="SM00387">
    <property type="entry name" value="HATPase_c"/>
    <property type="match status" value="1"/>
</dbReference>
<dbReference type="InterPro" id="IPR000700">
    <property type="entry name" value="PAS-assoc_C"/>
</dbReference>
<proteinExistence type="predicted"/>
<dbReference type="SUPFAM" id="SSF55785">
    <property type="entry name" value="PYP-like sensor domain (PAS domain)"/>
    <property type="match status" value="1"/>
</dbReference>
<dbReference type="InterPro" id="IPR036890">
    <property type="entry name" value="HATPase_C_sf"/>
</dbReference>